<proteinExistence type="predicted"/>
<feature type="compositionally biased region" description="Basic residues" evidence="1">
    <location>
        <begin position="35"/>
        <end position="44"/>
    </location>
</feature>
<evidence type="ECO:0000313" key="3">
    <source>
        <dbReference type="Proteomes" id="UP001054889"/>
    </source>
</evidence>
<comment type="caution">
    <text evidence="2">The sequence shown here is derived from an EMBL/GenBank/DDBJ whole genome shotgun (WGS) entry which is preliminary data.</text>
</comment>
<evidence type="ECO:0000313" key="2">
    <source>
        <dbReference type="EMBL" id="GJN29553.1"/>
    </source>
</evidence>
<reference evidence="2" key="2">
    <citation type="submission" date="2021-12" db="EMBL/GenBank/DDBJ databases">
        <title>Resequencing data analysis of finger millet.</title>
        <authorList>
            <person name="Hatakeyama M."/>
            <person name="Aluri S."/>
            <person name="Balachadran M.T."/>
            <person name="Sivarajan S.R."/>
            <person name="Poveda L."/>
            <person name="Shimizu-Inatsugi R."/>
            <person name="Schlapbach R."/>
            <person name="Sreeman S.M."/>
            <person name="Shimizu K.K."/>
        </authorList>
    </citation>
    <scope>NUCLEOTIDE SEQUENCE</scope>
</reference>
<dbReference type="EMBL" id="BQKI01000081">
    <property type="protein sequence ID" value="GJN29553.1"/>
    <property type="molecule type" value="Genomic_DNA"/>
</dbReference>
<evidence type="ECO:0000256" key="1">
    <source>
        <dbReference type="SAM" id="MobiDB-lite"/>
    </source>
</evidence>
<feature type="region of interest" description="Disordered" evidence="1">
    <location>
        <begin position="1"/>
        <end position="55"/>
    </location>
</feature>
<protein>
    <submittedName>
        <fullName evidence="2">Uncharacterized protein</fullName>
    </submittedName>
</protein>
<gene>
    <name evidence="2" type="primary">gb17786</name>
    <name evidence="2" type="ORF">PR202_gb17786</name>
</gene>
<dbReference type="Proteomes" id="UP001054889">
    <property type="component" value="Unassembled WGS sequence"/>
</dbReference>
<dbReference type="AlphaFoldDB" id="A0AAV5F3Y0"/>
<accession>A0AAV5F3Y0</accession>
<name>A0AAV5F3Y0_ELECO</name>
<reference evidence="2" key="1">
    <citation type="journal article" date="2018" name="DNA Res.">
        <title>Multiple hybrid de novo genome assembly of finger millet, an orphan allotetraploid crop.</title>
        <authorList>
            <person name="Hatakeyama M."/>
            <person name="Aluri S."/>
            <person name="Balachadran M.T."/>
            <person name="Sivarajan S.R."/>
            <person name="Patrignani A."/>
            <person name="Gruter S."/>
            <person name="Poveda L."/>
            <person name="Shimizu-Inatsugi R."/>
            <person name="Baeten J."/>
            <person name="Francoijs K.J."/>
            <person name="Nataraja K.N."/>
            <person name="Reddy Y.A.N."/>
            <person name="Phadnis S."/>
            <person name="Ravikumar R.L."/>
            <person name="Schlapbach R."/>
            <person name="Sreeman S.M."/>
            <person name="Shimizu K.K."/>
        </authorList>
    </citation>
    <scope>NUCLEOTIDE SEQUENCE</scope>
</reference>
<keyword evidence="3" id="KW-1185">Reference proteome</keyword>
<sequence>MRRPTHRRRVPEEKGLMARSMAKSSTIFSTESRAGRRGSHRRGAGRQEREEATTAGRIWGRAVVTTVVVGIANSPLIRVSVLFSRSPWGLVGHL</sequence>
<feature type="compositionally biased region" description="Polar residues" evidence="1">
    <location>
        <begin position="22"/>
        <end position="31"/>
    </location>
</feature>
<organism evidence="2 3">
    <name type="scientific">Eleusine coracana subsp. coracana</name>
    <dbReference type="NCBI Taxonomy" id="191504"/>
    <lineage>
        <taxon>Eukaryota</taxon>
        <taxon>Viridiplantae</taxon>
        <taxon>Streptophyta</taxon>
        <taxon>Embryophyta</taxon>
        <taxon>Tracheophyta</taxon>
        <taxon>Spermatophyta</taxon>
        <taxon>Magnoliopsida</taxon>
        <taxon>Liliopsida</taxon>
        <taxon>Poales</taxon>
        <taxon>Poaceae</taxon>
        <taxon>PACMAD clade</taxon>
        <taxon>Chloridoideae</taxon>
        <taxon>Cynodonteae</taxon>
        <taxon>Eleusininae</taxon>
        <taxon>Eleusine</taxon>
    </lineage>
</organism>